<feature type="region of interest" description="Disordered" evidence="3">
    <location>
        <begin position="337"/>
        <end position="372"/>
    </location>
</feature>
<feature type="compositionally biased region" description="Pro residues" evidence="3">
    <location>
        <begin position="612"/>
        <end position="622"/>
    </location>
</feature>
<feature type="domain" description="PID" evidence="4">
    <location>
        <begin position="10"/>
        <end position="129"/>
    </location>
</feature>
<evidence type="ECO:0000313" key="8">
    <source>
        <dbReference type="WBParaSite" id="MCU_004612-RD"/>
    </source>
</evidence>
<feature type="domain" description="SH2" evidence="5">
    <location>
        <begin position="633"/>
        <end position="728"/>
    </location>
</feature>
<evidence type="ECO:0000313" key="6">
    <source>
        <dbReference type="WBParaSite" id="MCU_004612-RB"/>
    </source>
</evidence>
<proteinExistence type="predicted"/>
<evidence type="ECO:0000259" key="4">
    <source>
        <dbReference type="PROSITE" id="PS01179"/>
    </source>
</evidence>
<dbReference type="SUPFAM" id="SSF55550">
    <property type="entry name" value="SH2 domain"/>
    <property type="match status" value="1"/>
</dbReference>
<dbReference type="InterPro" id="IPR000980">
    <property type="entry name" value="SH2"/>
</dbReference>
<dbReference type="PROSITE" id="PS50001">
    <property type="entry name" value="SH2"/>
    <property type="match status" value="1"/>
</dbReference>
<dbReference type="InterPro" id="IPR006020">
    <property type="entry name" value="PTB/PI_dom"/>
</dbReference>
<dbReference type="Pfam" id="PF00640">
    <property type="entry name" value="PID"/>
    <property type="match status" value="1"/>
</dbReference>
<protein>
    <submittedName>
        <fullName evidence="6 7">SH2 domain-containing protein</fullName>
    </submittedName>
</protein>
<feature type="compositionally biased region" description="Polar residues" evidence="3">
    <location>
        <begin position="779"/>
        <end position="792"/>
    </location>
</feature>
<feature type="region of interest" description="Disordered" evidence="3">
    <location>
        <begin position="574"/>
        <end position="622"/>
    </location>
</feature>
<evidence type="ECO:0000256" key="3">
    <source>
        <dbReference type="SAM" id="MobiDB-lite"/>
    </source>
</evidence>
<accession>A0A5K3F3J8</accession>
<dbReference type="WBParaSite" id="MCU_004612-RC">
    <property type="protein sequence ID" value="MCU_004612-RC"/>
    <property type="gene ID" value="MCU_004612"/>
</dbReference>
<dbReference type="Gene3D" id="3.30.505.10">
    <property type="entry name" value="SH2 domain"/>
    <property type="match status" value="1"/>
</dbReference>
<evidence type="ECO:0000256" key="2">
    <source>
        <dbReference type="PROSITE-ProRule" id="PRU00191"/>
    </source>
</evidence>
<organism evidence="8">
    <name type="scientific">Mesocestoides corti</name>
    <name type="common">Flatworm</name>
    <dbReference type="NCBI Taxonomy" id="53468"/>
    <lineage>
        <taxon>Eukaryota</taxon>
        <taxon>Metazoa</taxon>
        <taxon>Spiralia</taxon>
        <taxon>Lophotrochozoa</taxon>
        <taxon>Platyhelminthes</taxon>
        <taxon>Cestoda</taxon>
        <taxon>Eucestoda</taxon>
        <taxon>Cyclophyllidea</taxon>
        <taxon>Mesocestoididae</taxon>
        <taxon>Mesocestoides</taxon>
    </lineage>
</organism>
<dbReference type="SMART" id="SM00462">
    <property type="entry name" value="PTB"/>
    <property type="match status" value="1"/>
</dbReference>
<name>A0A5K3F3J8_MESCO</name>
<evidence type="ECO:0000259" key="5">
    <source>
        <dbReference type="PROSITE" id="PS50001"/>
    </source>
</evidence>
<dbReference type="SMART" id="SM00252">
    <property type="entry name" value="SH2"/>
    <property type="match status" value="1"/>
</dbReference>
<dbReference type="InterPro" id="IPR011993">
    <property type="entry name" value="PH-like_dom_sf"/>
</dbReference>
<sequence length="792" mass="85494">MPLEIIFRPALYLGSIPFDADKLSRAAFVRNKLEVLQSFSFFKPVMLCISTSGVKVCDPDCKIIYMAHALRRISYATCDPYSSKFAFLAREANSETPCQYCHIFSTETPYRAEELNAIIGDAFKLAYAKQRLHNDGLANSHLPGLSSLYAIELPPDLEDEEVEKCAVPPLLIPPPPPTSPPPPPISSASPPLNMDVEIRCNGRGVQSGKPSLVSSGLRRQWLDSTNGDSTDEGPAQADKSENSGARQRALSDPKAPPHPLLQPIRHSVAFFESPPAPKLAEDLQAPPPPSIPIASVSIKDKHRAIFDFPLGDHPISSTAASPVVVLKAHLDSLAEDAKKQAKQPLKKPETPSGAASRFRLRQGVGGGKKRQLERPLSQIICQLDSALLLNNSPSFSVQPRSEERLSAMEPTTSNTSNSHSAFEEEEESGEQLSSMMEPPTSATVEKDCDGVDGPPIPPVRVHSLRRGGGGSCGGDFRHSSSGASPHVARRGVATPLQSLNKSPGGGEETAWNFETDTKADDSPRRNLRLADVCPVPNVTYPGALMDLATPSPGEAAPLPEPPCPLHAGLESPSAVSVNGGNQQRQTNAWWPPNGSHQPLHRPRLTGETPTPTATPTPTPTPAPLIPHHTSPSWFQAYLPREVALELLTHEEAGSFLVRDSVTQPGCWALSVRVPTHVSCVGITHYLIQHSRHGVKLKGLDKEWPSLEALITHLTVMPEMLPCPLRLPSSHSTGCHTHHSSNPTFTEDEHEGGPGGEGVEEEDDAEYQRLSDFSSMLADMQSTPTAAASQLFR</sequence>
<evidence type="ECO:0000256" key="1">
    <source>
        <dbReference type="ARBA" id="ARBA00022999"/>
    </source>
</evidence>
<feature type="region of interest" description="Disordered" evidence="3">
    <location>
        <begin position="392"/>
        <end position="451"/>
    </location>
</feature>
<feature type="compositionally biased region" description="Polar residues" evidence="3">
    <location>
        <begin position="574"/>
        <end position="588"/>
    </location>
</feature>
<feature type="region of interest" description="Disordered" evidence="3">
    <location>
        <begin position="167"/>
        <end position="261"/>
    </location>
</feature>
<dbReference type="PANTHER" id="PTHR15832:SF2">
    <property type="entry name" value="SH2 DOMAIN-CONTAINING PROTEIN"/>
    <property type="match status" value="1"/>
</dbReference>
<reference evidence="6 7" key="1">
    <citation type="submission" date="2019-11" db="UniProtKB">
        <authorList>
            <consortium name="WormBaseParasite"/>
        </authorList>
    </citation>
    <scope>IDENTIFICATION</scope>
</reference>
<dbReference type="PANTHER" id="PTHR15832">
    <property type="entry name" value="SHC (SRC HOMOLOGY DOMAIN C-TERMINAL) ADAPTOR HOMOLOG"/>
    <property type="match status" value="1"/>
</dbReference>
<feature type="compositionally biased region" description="Pro residues" evidence="3">
    <location>
        <begin position="170"/>
        <end position="185"/>
    </location>
</feature>
<dbReference type="AlphaFoldDB" id="A0A5K3F3J8"/>
<dbReference type="WBParaSite" id="MCU_004612-RD">
    <property type="protein sequence ID" value="MCU_004612-RD"/>
    <property type="gene ID" value="MCU_004612"/>
</dbReference>
<keyword evidence="1 2" id="KW-0727">SH2 domain</keyword>
<dbReference type="InterPro" id="IPR036860">
    <property type="entry name" value="SH2_dom_sf"/>
</dbReference>
<dbReference type="Gene3D" id="2.30.29.30">
    <property type="entry name" value="Pleckstrin-homology domain (PH domain)/Phosphotyrosine-binding domain (PTB)"/>
    <property type="match status" value="1"/>
</dbReference>
<evidence type="ECO:0000313" key="7">
    <source>
        <dbReference type="WBParaSite" id="MCU_004612-RC"/>
    </source>
</evidence>
<dbReference type="Pfam" id="PF00017">
    <property type="entry name" value="SH2"/>
    <property type="match status" value="1"/>
</dbReference>
<dbReference type="SUPFAM" id="SSF50729">
    <property type="entry name" value="PH domain-like"/>
    <property type="match status" value="1"/>
</dbReference>
<feature type="region of interest" description="Disordered" evidence="3">
    <location>
        <begin position="730"/>
        <end position="792"/>
    </location>
</feature>
<dbReference type="PROSITE" id="PS01179">
    <property type="entry name" value="PID"/>
    <property type="match status" value="1"/>
</dbReference>
<dbReference type="WBParaSite" id="MCU_004612-RB">
    <property type="protein sequence ID" value="MCU_004612-RB"/>
    <property type="gene ID" value="MCU_004612"/>
</dbReference>